<sequence>MLFWPHIERVSDTVNSTNTNMLRTIDAKNGYITSEENKTILGRFRRSSNRPSAGFVSRRAHRKFKFVQEKGMDIPDGFLKHISIDVMRLINKHLGALHCEIRFEKLYNNLQDWLIHVASYIEEWGQTSFGEPATDVPSGLVKVTQMGANGWFTREVDGDYPALWRTKQTQPPRHCVIVYVTSEGVKKKTINKCCT</sequence>
<proteinExistence type="predicted"/>
<accession>A0A7R9EPT9</accession>
<dbReference type="EMBL" id="OD564379">
    <property type="protein sequence ID" value="CAD7438102.1"/>
    <property type="molecule type" value="Genomic_DNA"/>
</dbReference>
<gene>
    <name evidence="1" type="ORF">TBIB3V08_LOCUS699</name>
</gene>
<protein>
    <submittedName>
        <fullName evidence="1">Uncharacterized protein</fullName>
    </submittedName>
</protein>
<dbReference type="AlphaFoldDB" id="A0A7R9EPT9"/>
<organism evidence="1">
    <name type="scientific">Timema bartmani</name>
    <dbReference type="NCBI Taxonomy" id="61472"/>
    <lineage>
        <taxon>Eukaryota</taxon>
        <taxon>Metazoa</taxon>
        <taxon>Ecdysozoa</taxon>
        <taxon>Arthropoda</taxon>
        <taxon>Hexapoda</taxon>
        <taxon>Insecta</taxon>
        <taxon>Pterygota</taxon>
        <taxon>Neoptera</taxon>
        <taxon>Polyneoptera</taxon>
        <taxon>Phasmatodea</taxon>
        <taxon>Timematodea</taxon>
        <taxon>Timematoidea</taxon>
        <taxon>Timematidae</taxon>
        <taxon>Timema</taxon>
    </lineage>
</organism>
<reference evidence="1" key="1">
    <citation type="submission" date="2020-11" db="EMBL/GenBank/DDBJ databases">
        <authorList>
            <person name="Tran Van P."/>
        </authorList>
    </citation>
    <scope>NUCLEOTIDE SEQUENCE</scope>
</reference>
<evidence type="ECO:0000313" key="1">
    <source>
        <dbReference type="EMBL" id="CAD7438102.1"/>
    </source>
</evidence>
<name>A0A7R9EPT9_9NEOP</name>